<evidence type="ECO:0000313" key="1">
    <source>
        <dbReference type="EMBL" id="KAH7843074.1"/>
    </source>
</evidence>
<accession>A0ACB7XQ64</accession>
<gene>
    <name evidence="1" type="ORF">Vadar_012376</name>
</gene>
<comment type="caution">
    <text evidence="1">The sequence shown here is derived from an EMBL/GenBank/DDBJ whole genome shotgun (WGS) entry which is preliminary data.</text>
</comment>
<reference evidence="1 2" key="1">
    <citation type="journal article" date="2021" name="Hortic Res">
        <title>High-quality reference genome and annotation aids understanding of berry development for evergreen blueberry (Vaccinium darrowii).</title>
        <authorList>
            <person name="Yu J."/>
            <person name="Hulse-Kemp A.M."/>
            <person name="Babiker E."/>
            <person name="Staton M."/>
        </authorList>
    </citation>
    <scope>NUCLEOTIDE SEQUENCE [LARGE SCALE GENOMIC DNA]</scope>
    <source>
        <strain evidence="2">cv. NJ 8807/NJ 8810</strain>
        <tissue evidence="1">Young leaf</tissue>
    </source>
</reference>
<dbReference type="Proteomes" id="UP000828048">
    <property type="component" value="Chromosome 1"/>
</dbReference>
<proteinExistence type="predicted"/>
<evidence type="ECO:0000313" key="2">
    <source>
        <dbReference type="Proteomes" id="UP000828048"/>
    </source>
</evidence>
<sequence>MPPYKKRGSWKLNEARQRNQPMRSCRRVTEVTNAGKVQRVCPDRRMENKTLSLPKELMFNILLLLPADVLYNIMRYMCSQWHKIICDPVFIKAHLLRANAGLFIQHNRSSPDGYYADTSTGDVTVERINFKFPGEVWASCDGLVLFSDPKDRKILHLVNPITKQQFTLPPFKQYYSGSNFMLGRACSTGEYKVVGTYVCMEYGVYHCLIVTVGKDVAWREIDLQPISLDRQAILMQRPLSAGGFIFWVVDCRENFLTLDVEAEVVRDFPVPKPCRIGWPTSYKEKGNSLSCLFWKSKTLAFGVLVLADPRRGKWENLYKFDLEGKRHVIRSFIYKYYDSPPRFLYLRPVAWVNNGEVVVFTTYCLAGVSYVAHNVETGETSLFDMCKEKGAPFWLVHVNSLVKPY</sequence>
<dbReference type="EMBL" id="CM037151">
    <property type="protein sequence ID" value="KAH7843074.1"/>
    <property type="molecule type" value="Genomic_DNA"/>
</dbReference>
<keyword evidence="2" id="KW-1185">Reference proteome</keyword>
<name>A0ACB7XQ64_9ERIC</name>
<protein>
    <submittedName>
        <fullName evidence="1">Uncharacterized protein</fullName>
    </submittedName>
</protein>
<organism evidence="1 2">
    <name type="scientific">Vaccinium darrowii</name>
    <dbReference type="NCBI Taxonomy" id="229202"/>
    <lineage>
        <taxon>Eukaryota</taxon>
        <taxon>Viridiplantae</taxon>
        <taxon>Streptophyta</taxon>
        <taxon>Embryophyta</taxon>
        <taxon>Tracheophyta</taxon>
        <taxon>Spermatophyta</taxon>
        <taxon>Magnoliopsida</taxon>
        <taxon>eudicotyledons</taxon>
        <taxon>Gunneridae</taxon>
        <taxon>Pentapetalae</taxon>
        <taxon>asterids</taxon>
        <taxon>Ericales</taxon>
        <taxon>Ericaceae</taxon>
        <taxon>Vaccinioideae</taxon>
        <taxon>Vaccinieae</taxon>
        <taxon>Vaccinium</taxon>
    </lineage>
</organism>